<dbReference type="AlphaFoldDB" id="A0A6A7A3J4"/>
<dbReference type="GO" id="GO:0005525">
    <property type="term" value="F:GTP binding"/>
    <property type="evidence" value="ECO:0007669"/>
    <property type="project" value="InterPro"/>
</dbReference>
<evidence type="ECO:0000313" key="3">
    <source>
        <dbReference type="EMBL" id="KAF2827368.1"/>
    </source>
</evidence>
<dbReference type="EMBL" id="MU006224">
    <property type="protein sequence ID" value="KAF2827368.1"/>
    <property type="molecule type" value="Genomic_DNA"/>
</dbReference>
<name>A0A6A7A3J4_9PLEO</name>
<dbReference type="Proteomes" id="UP000799424">
    <property type="component" value="Unassembled WGS sequence"/>
</dbReference>
<keyword evidence="4" id="KW-1185">Reference proteome</keyword>
<dbReference type="SUPFAM" id="SSF52540">
    <property type="entry name" value="P-loop containing nucleoside triphosphate hydrolases"/>
    <property type="match status" value="1"/>
</dbReference>
<dbReference type="OrthoDB" id="5342685at2759"/>
<sequence length="885" mass="94788">MASIFTFDPDPPRVSSPWATPPTGEPSGSPTPRHPAQPLHTKLAPAGAKTGHNTSPVPTMDYTNITRLEAEPQEGPTEYKLHLLLRRRRSFTHASTGRRVSGSLRRSDISIPGSVGRSVSESGLASSTPPPLASTQSKQHRLEQLTTQLLWRLQQSCSYHISSTTAAVLPHFPEDARLSAPELPQRLLPGLEESKGALYEIGVADDGTIVGLAEDEMEESLNNLQAMAACLGCGVEVLRMVPVGECEWVEYCSTSQQKIRASRLLVAEALVQPLQHLVDHSKNARQSESDVSGEDGQSPTTPMAHEVERAVEQLRVSVTGPTMSGKSSLLGTLSTATLDNGRGKSRLSLLKHRHEIASGMTSSVTQELIGYRDVTEHDQPLATQVVGYGSGDVSSWIDIHASVESAETGRLVIVSDSAGHPRFRRTTVRGIVGWQPHWTLLCIPADDTDDSTGKVGASPSSQEVLGPAAADLDLSQAHLQLCLNLELPLVIVITKYDLATKAGLRQTLSKLLSVLKEAGRRPCIISDHSQSVLESDLRAIGAEDLKEACGVVETLAASPLAAVPIILTSAVKGTGINKLHGFLRQLPIPPKLETSNRSEPAHLFYVEDVYSVQSRTSSDRSAIIGGYLRHGTLNVGDELLLGPYPVDISPDDSDSGSGRPIARPSTLPQSRSFPGALNKTHARTTSLSDRHTEWRRVCITSLRNLRLPVRTLHADQVGTMGVVPVDMPIVSPAINRIRKGMILADMQPKASKIISVRFEGAQTQAAKGLSVGSAVVVYIASVRASSKVISVATEPTTSKDTIAKNDEDEDAFGFGFDDEADEVLQKDVPAATMVTFQFIASREFVEHGAKVLVMPGGGPGLSGGNERGAKGLAGLEGFVGRVMEE</sequence>
<feature type="region of interest" description="Disordered" evidence="1">
    <location>
        <begin position="94"/>
        <end position="138"/>
    </location>
</feature>
<evidence type="ECO:0000313" key="4">
    <source>
        <dbReference type="Proteomes" id="UP000799424"/>
    </source>
</evidence>
<feature type="region of interest" description="Disordered" evidence="1">
    <location>
        <begin position="646"/>
        <end position="688"/>
    </location>
</feature>
<evidence type="ECO:0000259" key="2">
    <source>
        <dbReference type="Pfam" id="PF00009"/>
    </source>
</evidence>
<gene>
    <name evidence="3" type="ORF">CC86DRAFT_348769</name>
</gene>
<dbReference type="GO" id="GO:0003746">
    <property type="term" value="F:translation elongation factor activity"/>
    <property type="evidence" value="ECO:0007669"/>
    <property type="project" value="TreeGrafter"/>
</dbReference>
<dbReference type="InterPro" id="IPR000795">
    <property type="entry name" value="T_Tr_GTP-bd_dom"/>
</dbReference>
<dbReference type="Pfam" id="PF00009">
    <property type="entry name" value="GTP_EFTU"/>
    <property type="match status" value="1"/>
</dbReference>
<dbReference type="InterPro" id="IPR027417">
    <property type="entry name" value="P-loop_NTPase"/>
</dbReference>
<evidence type="ECO:0000256" key="1">
    <source>
        <dbReference type="SAM" id="MobiDB-lite"/>
    </source>
</evidence>
<organism evidence="3 4">
    <name type="scientific">Ophiobolus disseminans</name>
    <dbReference type="NCBI Taxonomy" id="1469910"/>
    <lineage>
        <taxon>Eukaryota</taxon>
        <taxon>Fungi</taxon>
        <taxon>Dikarya</taxon>
        <taxon>Ascomycota</taxon>
        <taxon>Pezizomycotina</taxon>
        <taxon>Dothideomycetes</taxon>
        <taxon>Pleosporomycetidae</taxon>
        <taxon>Pleosporales</taxon>
        <taxon>Pleosporineae</taxon>
        <taxon>Phaeosphaeriaceae</taxon>
        <taxon>Ophiobolus</taxon>
    </lineage>
</organism>
<feature type="region of interest" description="Disordered" evidence="1">
    <location>
        <begin position="280"/>
        <end position="302"/>
    </location>
</feature>
<dbReference type="GO" id="GO:0003924">
    <property type="term" value="F:GTPase activity"/>
    <property type="evidence" value="ECO:0007669"/>
    <property type="project" value="InterPro"/>
</dbReference>
<feature type="compositionally biased region" description="Polar residues" evidence="1">
    <location>
        <begin position="289"/>
        <end position="301"/>
    </location>
</feature>
<proteinExistence type="predicted"/>
<dbReference type="PANTHER" id="PTHR43721:SF30">
    <property type="entry name" value="TR-TYPE G DOMAIN-CONTAINING PROTEIN"/>
    <property type="match status" value="1"/>
</dbReference>
<dbReference type="InterPro" id="IPR050055">
    <property type="entry name" value="EF-Tu_GTPase"/>
</dbReference>
<dbReference type="Gene3D" id="3.40.50.300">
    <property type="entry name" value="P-loop containing nucleotide triphosphate hydrolases"/>
    <property type="match status" value="1"/>
</dbReference>
<protein>
    <submittedName>
        <fullName evidence="3">GTP-binding protein-like protein 2</fullName>
    </submittedName>
</protein>
<accession>A0A6A7A3J4</accession>
<dbReference type="PANTHER" id="PTHR43721">
    <property type="entry name" value="ELONGATION FACTOR TU-RELATED"/>
    <property type="match status" value="1"/>
</dbReference>
<feature type="region of interest" description="Disordered" evidence="1">
    <location>
        <begin position="1"/>
        <end position="59"/>
    </location>
</feature>
<feature type="compositionally biased region" description="Polar residues" evidence="1">
    <location>
        <begin position="117"/>
        <end position="137"/>
    </location>
</feature>
<feature type="domain" description="Tr-type G" evidence="2">
    <location>
        <begin position="315"/>
        <end position="582"/>
    </location>
</feature>
<reference evidence="3" key="1">
    <citation type="journal article" date="2020" name="Stud. Mycol.">
        <title>101 Dothideomycetes genomes: a test case for predicting lifestyles and emergence of pathogens.</title>
        <authorList>
            <person name="Haridas S."/>
            <person name="Albert R."/>
            <person name="Binder M."/>
            <person name="Bloem J."/>
            <person name="Labutti K."/>
            <person name="Salamov A."/>
            <person name="Andreopoulos B."/>
            <person name="Baker S."/>
            <person name="Barry K."/>
            <person name="Bills G."/>
            <person name="Bluhm B."/>
            <person name="Cannon C."/>
            <person name="Castanera R."/>
            <person name="Culley D."/>
            <person name="Daum C."/>
            <person name="Ezra D."/>
            <person name="Gonzalez J."/>
            <person name="Henrissat B."/>
            <person name="Kuo A."/>
            <person name="Liang C."/>
            <person name="Lipzen A."/>
            <person name="Lutzoni F."/>
            <person name="Magnuson J."/>
            <person name="Mondo S."/>
            <person name="Nolan M."/>
            <person name="Ohm R."/>
            <person name="Pangilinan J."/>
            <person name="Park H.-J."/>
            <person name="Ramirez L."/>
            <person name="Alfaro M."/>
            <person name="Sun H."/>
            <person name="Tritt A."/>
            <person name="Yoshinaga Y."/>
            <person name="Zwiers L.-H."/>
            <person name="Turgeon B."/>
            <person name="Goodwin S."/>
            <person name="Spatafora J."/>
            <person name="Crous P."/>
            <person name="Grigoriev I."/>
        </authorList>
    </citation>
    <scope>NUCLEOTIDE SEQUENCE</scope>
    <source>
        <strain evidence="3">CBS 113818</strain>
    </source>
</reference>